<feature type="region of interest" description="Disordered" evidence="1">
    <location>
        <begin position="1"/>
        <end position="25"/>
    </location>
</feature>
<reference evidence="2" key="1">
    <citation type="journal article" date="2020" name="Stud. Mycol.">
        <title>101 Dothideomycetes genomes: a test case for predicting lifestyles and emergence of pathogens.</title>
        <authorList>
            <person name="Haridas S."/>
            <person name="Albert R."/>
            <person name="Binder M."/>
            <person name="Bloem J."/>
            <person name="Labutti K."/>
            <person name="Salamov A."/>
            <person name="Andreopoulos B."/>
            <person name="Baker S."/>
            <person name="Barry K."/>
            <person name="Bills G."/>
            <person name="Bluhm B."/>
            <person name="Cannon C."/>
            <person name="Castanera R."/>
            <person name="Culley D."/>
            <person name="Daum C."/>
            <person name="Ezra D."/>
            <person name="Gonzalez J."/>
            <person name="Henrissat B."/>
            <person name="Kuo A."/>
            <person name="Liang C."/>
            <person name="Lipzen A."/>
            <person name="Lutzoni F."/>
            <person name="Magnuson J."/>
            <person name="Mondo S."/>
            <person name="Nolan M."/>
            <person name="Ohm R."/>
            <person name="Pangilinan J."/>
            <person name="Park H.-J."/>
            <person name="Ramirez L."/>
            <person name="Alfaro M."/>
            <person name="Sun H."/>
            <person name="Tritt A."/>
            <person name="Yoshinaga Y."/>
            <person name="Zwiers L.-H."/>
            <person name="Turgeon B."/>
            <person name="Goodwin S."/>
            <person name="Spatafora J."/>
            <person name="Crous P."/>
            <person name="Grigoriev I."/>
        </authorList>
    </citation>
    <scope>NUCLEOTIDE SEQUENCE</scope>
    <source>
        <strain evidence="2">ATCC 16933</strain>
    </source>
</reference>
<evidence type="ECO:0000256" key="1">
    <source>
        <dbReference type="SAM" id="MobiDB-lite"/>
    </source>
</evidence>
<dbReference type="EMBL" id="MU001688">
    <property type="protein sequence ID" value="KAF2455158.1"/>
    <property type="molecule type" value="Genomic_DNA"/>
</dbReference>
<feature type="region of interest" description="Disordered" evidence="1">
    <location>
        <begin position="78"/>
        <end position="98"/>
    </location>
</feature>
<protein>
    <submittedName>
        <fullName evidence="2">Uncharacterized protein</fullName>
    </submittedName>
</protein>
<dbReference type="OrthoDB" id="5429195at2759"/>
<gene>
    <name evidence="2" type="ORF">BDY21DRAFT_80410</name>
</gene>
<dbReference type="AlphaFoldDB" id="A0A6A6NUB8"/>
<sequence>MARRRTSQQMSRAGRPMAQKQETSQHWVAGYEMPPQAVEPRRTIQHLPTPQAPQMQNLQTSSQYWAERYEMPAHVVEPQRTQQQLPTPPTAQTVSSEPASPYYPQACEMSGQGVHDQGMTPLEPLRPQFQPPQPMPQQMWQPLGSLDQTFQPPAVLQQMPTAQTRHSDTMVADNPESLTLDNLSSGNTALLGVNVASSPLYDPAFGKLDRLPIGARNLIFSYMLPESEKALICPWGVCRSAHPEHGGACCFEQLQRAECAMHTNAPLVNFVPCPCQMHLQQDPFDDAFSANHYRYDSSGLAQRRVTLPGLFFANRTIYNQAMGQFWAKNIFRFNTAQLLFLVHDGNKMYQRERMRKIQIEDTDETYPHYFWESPMLLLDNVARGMNLQSVTVGFGFLRNLNHFDIVSVAWFSRWIEAGMQPPDWFLKVYCRRFWAGNFCPFVGFWNSLPPQSREAIEHRLKYLDLRPNLEQRRKVVMLQVPRDMWIRTMRRKAQEVENVLSM</sequence>
<name>A0A6A6NUB8_9PEZI</name>
<keyword evidence="3" id="KW-1185">Reference proteome</keyword>
<evidence type="ECO:0000313" key="2">
    <source>
        <dbReference type="EMBL" id="KAF2455158.1"/>
    </source>
</evidence>
<proteinExistence type="predicted"/>
<evidence type="ECO:0000313" key="3">
    <source>
        <dbReference type="Proteomes" id="UP000799766"/>
    </source>
</evidence>
<feature type="compositionally biased region" description="Low complexity" evidence="1">
    <location>
        <begin position="78"/>
        <end position="93"/>
    </location>
</feature>
<accession>A0A6A6NUB8</accession>
<organism evidence="2 3">
    <name type="scientific">Lineolata rhizophorae</name>
    <dbReference type="NCBI Taxonomy" id="578093"/>
    <lineage>
        <taxon>Eukaryota</taxon>
        <taxon>Fungi</taxon>
        <taxon>Dikarya</taxon>
        <taxon>Ascomycota</taxon>
        <taxon>Pezizomycotina</taxon>
        <taxon>Dothideomycetes</taxon>
        <taxon>Dothideomycetes incertae sedis</taxon>
        <taxon>Lineolatales</taxon>
        <taxon>Lineolataceae</taxon>
        <taxon>Lineolata</taxon>
    </lineage>
</organism>
<dbReference type="Proteomes" id="UP000799766">
    <property type="component" value="Unassembled WGS sequence"/>
</dbReference>